<reference evidence="1" key="1">
    <citation type="submission" date="2014-11" db="EMBL/GenBank/DDBJ databases">
        <authorList>
            <person name="Amaro Gonzalez C."/>
        </authorList>
    </citation>
    <scope>NUCLEOTIDE SEQUENCE</scope>
</reference>
<proteinExistence type="predicted"/>
<sequence>MLSKRYTRVVARLYDHLPRKKLCLASKH</sequence>
<reference evidence="1" key="2">
    <citation type="journal article" date="2015" name="Fish Shellfish Immunol.">
        <title>Early steps in the European eel (Anguilla anguilla)-Vibrio vulnificus interaction in the gills: Role of the RtxA13 toxin.</title>
        <authorList>
            <person name="Callol A."/>
            <person name="Pajuelo D."/>
            <person name="Ebbesson L."/>
            <person name="Teles M."/>
            <person name="MacKenzie S."/>
            <person name="Amaro C."/>
        </authorList>
    </citation>
    <scope>NUCLEOTIDE SEQUENCE</scope>
</reference>
<organism evidence="1">
    <name type="scientific">Anguilla anguilla</name>
    <name type="common">European freshwater eel</name>
    <name type="synonym">Muraena anguilla</name>
    <dbReference type="NCBI Taxonomy" id="7936"/>
    <lineage>
        <taxon>Eukaryota</taxon>
        <taxon>Metazoa</taxon>
        <taxon>Chordata</taxon>
        <taxon>Craniata</taxon>
        <taxon>Vertebrata</taxon>
        <taxon>Euteleostomi</taxon>
        <taxon>Actinopterygii</taxon>
        <taxon>Neopterygii</taxon>
        <taxon>Teleostei</taxon>
        <taxon>Anguilliformes</taxon>
        <taxon>Anguillidae</taxon>
        <taxon>Anguilla</taxon>
    </lineage>
</organism>
<dbReference type="AlphaFoldDB" id="A0A0E9Q909"/>
<accession>A0A0E9Q909</accession>
<evidence type="ECO:0000313" key="1">
    <source>
        <dbReference type="EMBL" id="JAH12613.1"/>
    </source>
</evidence>
<name>A0A0E9Q909_ANGAN</name>
<dbReference type="EMBL" id="GBXM01095964">
    <property type="protein sequence ID" value="JAH12613.1"/>
    <property type="molecule type" value="Transcribed_RNA"/>
</dbReference>
<protein>
    <submittedName>
        <fullName evidence="1">Uncharacterized protein</fullName>
    </submittedName>
</protein>